<dbReference type="PANTHER" id="PTHR45125">
    <property type="entry name" value="F21J9.4-RELATED"/>
    <property type="match status" value="1"/>
</dbReference>
<dbReference type="STRING" id="4565.A0A3B6RF40"/>
<accession>A0A3B6RF40</accession>
<feature type="region of interest" description="Disordered" evidence="1">
    <location>
        <begin position="506"/>
        <end position="551"/>
    </location>
</feature>
<reference evidence="2" key="1">
    <citation type="submission" date="2018-08" db="EMBL/GenBank/DDBJ databases">
        <authorList>
            <person name="Rossello M."/>
        </authorList>
    </citation>
    <scope>NUCLEOTIDE SEQUENCE [LARGE SCALE GENOMIC DNA]</scope>
    <source>
        <strain evidence="2">cv. Chinese Spring</strain>
    </source>
</reference>
<protein>
    <recommendedName>
        <fullName evidence="4">No apical meristem-associated C-terminal domain-containing protein</fullName>
    </recommendedName>
</protein>
<keyword evidence="3" id="KW-1185">Reference proteome</keyword>
<dbReference type="Gramene" id="TraesCS7A03G0393600.1">
    <property type="protein sequence ID" value="TraesCS7A03G0393600.1.CDS"/>
    <property type="gene ID" value="TraesCS7A03G0393600"/>
</dbReference>
<reference evidence="2" key="2">
    <citation type="submission" date="2018-10" db="UniProtKB">
        <authorList>
            <consortium name="EnsemblPlants"/>
        </authorList>
    </citation>
    <scope>IDENTIFICATION</scope>
</reference>
<dbReference type="AlphaFoldDB" id="A0A3B6RF40"/>
<evidence type="ECO:0008006" key="4">
    <source>
        <dbReference type="Google" id="ProtNLM"/>
    </source>
</evidence>
<evidence type="ECO:0000313" key="2">
    <source>
        <dbReference type="EnsemblPlants" id="TraesCS7A02G166300.1"/>
    </source>
</evidence>
<sequence length="551" mass="58631">MPPRMTSAAGGVAPAPARPAAPSSSKLPNAAPPKKDKTSVKKNKAADGSGTSKARRKKLAGCATGAAAAEAPASSLVEPAAGAHNMFDEMPPSLNDDAYMSTMGVGSNNSHWSQTNDMHFENHEFEVDKEGEGIVDAPEGRAGNYSNADDILLCNTWLQVSRDPSVGGDQSRDAYWLRMKEHFDVRNVSGIDRSGRSLRSWWSTINSDCQRWAACQKAVDKLNPSGTNEDDRATTATGVAQPDWSLAPAGAEEGTGQGKGKGQSRDGGRREHGVDGDCGAGDERERARRRSRGASTGRRGSSPREHKTEKKKRKGDDELKNAMEAIVKARKEANEVRKMARKQDAAAKERRLAAEERRVAAEERKVALEERKVSNEERTRLLEWEKHLFFLDTSNLNVTQKEYVNLAREEVLIQKRAMVRAMGGGGIGAMGGGGLGAMGGGGLGAMGGSGFGVMGGLGGFGAPPDAIATMGGVSFASLMGGMGAPPAAMGGMSFDVPPRTHSHEDVVEDLANTVGASRDAVRNEEREEDSSSEAEESSSEDEDEDEDEDEE</sequence>
<evidence type="ECO:0000256" key="1">
    <source>
        <dbReference type="SAM" id="MobiDB-lite"/>
    </source>
</evidence>
<dbReference type="Gramene" id="TraesROB_scaffold_036135_01G000300.1">
    <property type="protein sequence ID" value="TraesROB_scaffold_036135_01G000300.1"/>
    <property type="gene ID" value="TraesROB_scaffold_036135_01G000300"/>
</dbReference>
<evidence type="ECO:0000313" key="3">
    <source>
        <dbReference type="Proteomes" id="UP000019116"/>
    </source>
</evidence>
<dbReference type="SMR" id="A0A3B6RF40"/>
<name>A0A3B6RF40_WHEAT</name>
<organism evidence="2">
    <name type="scientific">Triticum aestivum</name>
    <name type="common">Wheat</name>
    <dbReference type="NCBI Taxonomy" id="4565"/>
    <lineage>
        <taxon>Eukaryota</taxon>
        <taxon>Viridiplantae</taxon>
        <taxon>Streptophyta</taxon>
        <taxon>Embryophyta</taxon>
        <taxon>Tracheophyta</taxon>
        <taxon>Spermatophyta</taxon>
        <taxon>Magnoliopsida</taxon>
        <taxon>Liliopsida</taxon>
        <taxon>Poales</taxon>
        <taxon>Poaceae</taxon>
        <taxon>BOP clade</taxon>
        <taxon>Pooideae</taxon>
        <taxon>Triticodae</taxon>
        <taxon>Triticeae</taxon>
        <taxon>Triticinae</taxon>
        <taxon>Triticum</taxon>
    </lineage>
</organism>
<dbReference type="Proteomes" id="UP000019116">
    <property type="component" value="Chromosome 7A"/>
</dbReference>
<feature type="compositionally biased region" description="Basic and acidic residues" evidence="1">
    <location>
        <begin position="302"/>
        <end position="320"/>
    </location>
</feature>
<feature type="compositionally biased region" description="Basic and acidic residues" evidence="1">
    <location>
        <begin position="263"/>
        <end position="286"/>
    </location>
</feature>
<feature type="region of interest" description="Disordered" evidence="1">
    <location>
        <begin position="1"/>
        <end position="56"/>
    </location>
</feature>
<feature type="compositionally biased region" description="Low complexity" evidence="1">
    <location>
        <begin position="7"/>
        <end position="25"/>
    </location>
</feature>
<dbReference type="Gramene" id="TraesCS7A02G166300.1">
    <property type="protein sequence ID" value="TraesCS7A02G166300.1"/>
    <property type="gene ID" value="TraesCS7A02G166300"/>
</dbReference>
<feature type="compositionally biased region" description="Acidic residues" evidence="1">
    <location>
        <begin position="526"/>
        <end position="551"/>
    </location>
</feature>
<dbReference type="PANTHER" id="PTHR45125:SF43">
    <property type="entry name" value="NO APICAL MERISTEM-ASSOCIATED C-TERMINAL DOMAIN-CONTAINING PROTEIN"/>
    <property type="match status" value="1"/>
</dbReference>
<feature type="region of interest" description="Disordered" evidence="1">
    <location>
        <begin position="222"/>
        <end position="320"/>
    </location>
</feature>
<dbReference type="EnsemblPlants" id="TraesCS7A02G166300.1">
    <property type="protein sequence ID" value="TraesCS7A02G166300.1"/>
    <property type="gene ID" value="TraesCS7A02G166300"/>
</dbReference>
<proteinExistence type="predicted"/>
<dbReference type="Gramene" id="TraesRN7A0100364800.1">
    <property type="protein sequence ID" value="TraesRN7A0100364800.1"/>
    <property type="gene ID" value="TraesRN7A0100364800"/>
</dbReference>